<name>A0A520LNU9_9GAMM</name>
<evidence type="ECO:0000256" key="3">
    <source>
        <dbReference type="ARBA" id="ARBA00020042"/>
    </source>
</evidence>
<evidence type="ECO:0000256" key="2">
    <source>
        <dbReference type="ARBA" id="ARBA00009984"/>
    </source>
</evidence>
<dbReference type="InterPro" id="IPR013545">
    <property type="entry name" value="T2SS_protein-GspG_C"/>
</dbReference>
<dbReference type="EMBL" id="SHBO01000005">
    <property type="protein sequence ID" value="RZO08256.1"/>
    <property type="molecule type" value="Genomic_DNA"/>
</dbReference>
<evidence type="ECO:0000256" key="5">
    <source>
        <dbReference type="ARBA" id="ARBA00022481"/>
    </source>
</evidence>
<dbReference type="InterPro" id="IPR012902">
    <property type="entry name" value="N_methyl_site"/>
</dbReference>
<proteinExistence type="inferred from homology"/>
<dbReference type="AlphaFoldDB" id="A0A520LNU9"/>
<comment type="subcellular location">
    <subcellularLocation>
        <location evidence="1">Cell inner membrane</location>
        <topology evidence="1">Single-pass membrane protein</topology>
    </subcellularLocation>
</comment>
<dbReference type="SUPFAM" id="SSF54523">
    <property type="entry name" value="Pili subunits"/>
    <property type="match status" value="1"/>
</dbReference>
<evidence type="ECO:0000256" key="6">
    <source>
        <dbReference type="ARBA" id="ARBA00022519"/>
    </source>
</evidence>
<dbReference type="GO" id="GO:0005886">
    <property type="term" value="C:plasma membrane"/>
    <property type="evidence" value="ECO:0007669"/>
    <property type="project" value="UniProtKB-SubCell"/>
</dbReference>
<evidence type="ECO:0000256" key="7">
    <source>
        <dbReference type="ARBA" id="ARBA00022692"/>
    </source>
</evidence>
<dbReference type="NCBIfam" id="TIGR01710">
    <property type="entry name" value="typeII_sec_gspG"/>
    <property type="match status" value="1"/>
</dbReference>
<evidence type="ECO:0000256" key="11">
    <source>
        <dbReference type="SAM" id="Phobius"/>
    </source>
</evidence>
<feature type="transmembrane region" description="Helical" evidence="11">
    <location>
        <begin position="12"/>
        <end position="34"/>
    </location>
</feature>
<dbReference type="Gene3D" id="3.30.700.10">
    <property type="entry name" value="Glycoprotein, Type 4 Pilin"/>
    <property type="match status" value="1"/>
</dbReference>
<keyword evidence="7 11" id="KW-0812">Transmembrane</keyword>
<dbReference type="GO" id="GO:0015628">
    <property type="term" value="P:protein secretion by the type II secretion system"/>
    <property type="evidence" value="ECO:0007669"/>
    <property type="project" value="InterPro"/>
</dbReference>
<dbReference type="InterPro" id="IPR010054">
    <property type="entry name" value="Type2_sec_GspG"/>
</dbReference>
<feature type="region of interest" description="Disordered" evidence="10">
    <location>
        <begin position="124"/>
        <end position="144"/>
    </location>
</feature>
<dbReference type="PANTHER" id="PTHR30093:SF44">
    <property type="entry name" value="TYPE II SECRETION SYSTEM CORE PROTEIN G"/>
    <property type="match status" value="1"/>
</dbReference>
<keyword evidence="6" id="KW-0997">Cell inner membrane</keyword>
<evidence type="ECO:0000256" key="9">
    <source>
        <dbReference type="ARBA" id="ARBA00023136"/>
    </source>
</evidence>
<sequence>MTKFNSQSGFTLIEMMIVVAIIAIMSAMLAPTLFNQVNKAEKARTASDIRQIESALKFYRLDNYRYPSQAEGLEALVSAPSGASAGSWNGPYLDSLPKDAWKEPYRYSNPGTHGKPVEVYTLGADRASGGTDSNADLGSWNIND</sequence>
<dbReference type="NCBIfam" id="TIGR02532">
    <property type="entry name" value="IV_pilin_GFxxxE"/>
    <property type="match status" value="1"/>
</dbReference>
<evidence type="ECO:0000256" key="4">
    <source>
        <dbReference type="ARBA" id="ARBA00022475"/>
    </source>
</evidence>
<dbReference type="PROSITE" id="PS00409">
    <property type="entry name" value="PROKAR_NTER_METHYL"/>
    <property type="match status" value="1"/>
</dbReference>
<protein>
    <recommendedName>
        <fullName evidence="3">Type II secretion system core protein G</fullName>
    </recommendedName>
</protein>
<dbReference type="InterPro" id="IPR000983">
    <property type="entry name" value="Bac_GSPG_pilin"/>
</dbReference>
<evidence type="ECO:0000313" key="14">
    <source>
        <dbReference type="Proteomes" id="UP000318148"/>
    </source>
</evidence>
<dbReference type="GO" id="GO:0015627">
    <property type="term" value="C:type II protein secretion system complex"/>
    <property type="evidence" value="ECO:0007669"/>
    <property type="project" value="InterPro"/>
</dbReference>
<comment type="similarity">
    <text evidence="2">Belongs to the GSP G family.</text>
</comment>
<evidence type="ECO:0000259" key="12">
    <source>
        <dbReference type="Pfam" id="PF08334"/>
    </source>
</evidence>
<dbReference type="PANTHER" id="PTHR30093">
    <property type="entry name" value="GENERAL SECRETION PATHWAY PROTEIN G"/>
    <property type="match status" value="1"/>
</dbReference>
<evidence type="ECO:0000256" key="1">
    <source>
        <dbReference type="ARBA" id="ARBA00004377"/>
    </source>
</evidence>
<dbReference type="Pfam" id="PF07963">
    <property type="entry name" value="N_methyl"/>
    <property type="match status" value="1"/>
</dbReference>
<keyword evidence="8 11" id="KW-1133">Transmembrane helix</keyword>
<gene>
    <name evidence="13" type="primary">gspG</name>
    <name evidence="13" type="ORF">EVB02_00710</name>
</gene>
<feature type="compositionally biased region" description="Polar residues" evidence="10">
    <location>
        <begin position="130"/>
        <end position="144"/>
    </location>
</feature>
<feature type="domain" description="Type II secretion system protein GspG C-terminal" evidence="12">
    <location>
        <begin position="33"/>
        <end position="140"/>
    </location>
</feature>
<keyword evidence="4" id="KW-1003">Cell membrane</keyword>
<dbReference type="PRINTS" id="PR00813">
    <property type="entry name" value="BCTERIALGSPG"/>
</dbReference>
<dbReference type="Pfam" id="PF08334">
    <property type="entry name" value="T2SSG"/>
    <property type="match status" value="1"/>
</dbReference>
<accession>A0A520LNU9</accession>
<reference evidence="13 14" key="1">
    <citation type="submission" date="2019-02" db="EMBL/GenBank/DDBJ databases">
        <title>Prokaryotic population dynamics and viral predation in marine succession experiment using metagenomics: the confinement effect.</title>
        <authorList>
            <person name="Haro-Moreno J.M."/>
            <person name="Rodriguez-Valera F."/>
            <person name="Lopez-Perez M."/>
        </authorList>
    </citation>
    <scope>NUCLEOTIDE SEQUENCE [LARGE SCALE GENOMIC DNA]</scope>
    <source>
        <strain evidence="13">MED-G169</strain>
    </source>
</reference>
<evidence type="ECO:0000256" key="10">
    <source>
        <dbReference type="SAM" id="MobiDB-lite"/>
    </source>
</evidence>
<comment type="caution">
    <text evidence="13">The sequence shown here is derived from an EMBL/GenBank/DDBJ whole genome shotgun (WGS) entry which is preliminary data.</text>
</comment>
<organism evidence="13 14">
    <name type="scientific">SAR92 clade bacterium</name>
    <dbReference type="NCBI Taxonomy" id="2315479"/>
    <lineage>
        <taxon>Bacteria</taxon>
        <taxon>Pseudomonadati</taxon>
        <taxon>Pseudomonadota</taxon>
        <taxon>Gammaproteobacteria</taxon>
        <taxon>Cellvibrionales</taxon>
        <taxon>Porticoccaceae</taxon>
        <taxon>SAR92 clade</taxon>
    </lineage>
</organism>
<keyword evidence="5" id="KW-0488">Methylation</keyword>
<keyword evidence="9 11" id="KW-0472">Membrane</keyword>
<evidence type="ECO:0000256" key="8">
    <source>
        <dbReference type="ARBA" id="ARBA00022989"/>
    </source>
</evidence>
<dbReference type="Proteomes" id="UP000318148">
    <property type="component" value="Unassembled WGS sequence"/>
</dbReference>
<evidence type="ECO:0000313" key="13">
    <source>
        <dbReference type="EMBL" id="RZO08256.1"/>
    </source>
</evidence>
<dbReference type="InterPro" id="IPR045584">
    <property type="entry name" value="Pilin-like"/>
</dbReference>